<dbReference type="PROSITE" id="PS51257">
    <property type="entry name" value="PROKAR_LIPOPROTEIN"/>
    <property type="match status" value="1"/>
</dbReference>
<gene>
    <name evidence="2" type="ORF">OKE68_02780</name>
</gene>
<dbReference type="EMBL" id="JAOZYT010000010">
    <property type="protein sequence ID" value="MCW0523242.1"/>
    <property type="molecule type" value="Genomic_DNA"/>
</dbReference>
<evidence type="ECO:0000313" key="3">
    <source>
        <dbReference type="Proteomes" id="UP001207440"/>
    </source>
</evidence>
<protein>
    <recommendedName>
        <fullName evidence="4">Lipoprotein</fullName>
    </recommendedName>
</protein>
<organism evidence="2 3">
    <name type="scientific">Riemerella anatipestifer</name>
    <name type="common">Moraxella anatipestifer</name>
    <dbReference type="NCBI Taxonomy" id="34085"/>
    <lineage>
        <taxon>Bacteria</taxon>
        <taxon>Pseudomonadati</taxon>
        <taxon>Bacteroidota</taxon>
        <taxon>Flavobacteriia</taxon>
        <taxon>Flavobacteriales</taxon>
        <taxon>Weeksellaceae</taxon>
        <taxon>Riemerella</taxon>
    </lineage>
</organism>
<evidence type="ECO:0000313" key="2">
    <source>
        <dbReference type="EMBL" id="MCW0523242.1"/>
    </source>
</evidence>
<comment type="caution">
    <text evidence="2">The sequence shown here is derived from an EMBL/GenBank/DDBJ whole genome shotgun (WGS) entry which is preliminary data.</text>
</comment>
<reference evidence="2" key="1">
    <citation type="submission" date="2022-10" db="EMBL/GenBank/DDBJ databases">
        <title>Sifting through the core-genome to identify putative cross-protective antigens against Riemerella anatipestifer.</title>
        <authorList>
            <person name="Zheng X."/>
            <person name="Zhang W."/>
        </authorList>
    </citation>
    <scope>NUCLEOTIDE SEQUENCE</scope>
    <source>
        <strain evidence="2">ZWRA178</strain>
    </source>
</reference>
<feature type="region of interest" description="Disordered" evidence="1">
    <location>
        <begin position="58"/>
        <end position="77"/>
    </location>
</feature>
<evidence type="ECO:0008006" key="4">
    <source>
        <dbReference type="Google" id="ProtNLM"/>
    </source>
</evidence>
<proteinExistence type="predicted"/>
<dbReference type="AlphaFoldDB" id="A0AAP3ETI1"/>
<feature type="compositionally biased region" description="Basic and acidic residues" evidence="1">
    <location>
        <begin position="58"/>
        <end position="67"/>
    </location>
</feature>
<name>A0AAP3ETI1_RIEAN</name>
<accession>A0AAP3ETI1</accession>
<evidence type="ECO:0000256" key="1">
    <source>
        <dbReference type="SAM" id="MobiDB-lite"/>
    </source>
</evidence>
<dbReference type="Proteomes" id="UP001207440">
    <property type="component" value="Unassembled WGS sequence"/>
</dbReference>
<sequence length="155" mass="18161">MRKTLLFLVTLFFISCFEDKNGNAPLIEDENGYLVDNPNYKTDRELEYDEKMQTARENYRNSKKDDGSTIDLGGRTPTVEDREQFGKNFKPKTGSTTIELIGKEKTTIKLISGFNTDFTLEQYERLNYFDKMRELGFKKAIFNNGRKDFKTYNLE</sequence>
<dbReference type="RefSeq" id="WP_214194082.1">
    <property type="nucleotide sequence ID" value="NZ_CP081925.1"/>
</dbReference>